<evidence type="ECO:0000313" key="1">
    <source>
        <dbReference type="EMBL" id="KAA1249639.1"/>
    </source>
</evidence>
<dbReference type="AlphaFoldDB" id="A0A5B1BRF9"/>
<name>A0A5B1BRF9_MYCSI</name>
<reference evidence="1 2" key="1">
    <citation type="submission" date="2019-09" db="EMBL/GenBank/DDBJ databases">
        <title>Report of infection by Mycobacterium simiae a patient suffering from pulmonary tuberculosis.</title>
        <authorList>
            <person name="Mohanty P.S."/>
            <person name="Bansal A.K."/>
            <person name="Singh H."/>
            <person name="Sharma S."/>
            <person name="Patil S.A."/>
            <person name="Upadhaya P."/>
            <person name="Singh P.K."/>
            <person name="Kumar D."/>
            <person name="Kumar S."/>
            <person name="Singh R.K."/>
            <person name="Chaudhary B."/>
        </authorList>
    </citation>
    <scope>NUCLEOTIDE SEQUENCE [LARGE SCALE GENOMIC DNA]</scope>
    <source>
        <strain evidence="1 2">JAL-560-SIM</strain>
    </source>
</reference>
<dbReference type="Proteomes" id="UP000324701">
    <property type="component" value="Unassembled WGS sequence"/>
</dbReference>
<dbReference type="Gene3D" id="3.40.190.80">
    <property type="match status" value="1"/>
</dbReference>
<dbReference type="EMBL" id="VTZN01000080">
    <property type="protein sequence ID" value="KAA1249639.1"/>
    <property type="molecule type" value="Genomic_DNA"/>
</dbReference>
<evidence type="ECO:0000313" key="2">
    <source>
        <dbReference type="Proteomes" id="UP000324701"/>
    </source>
</evidence>
<keyword evidence="2" id="KW-1185">Reference proteome</keyword>
<proteinExistence type="predicted"/>
<organism evidence="1 2">
    <name type="scientific">Mycobacterium simiae</name>
    <name type="common">Mycobacterium habana</name>
    <dbReference type="NCBI Taxonomy" id="1784"/>
    <lineage>
        <taxon>Bacteria</taxon>
        <taxon>Bacillati</taxon>
        <taxon>Actinomycetota</taxon>
        <taxon>Actinomycetes</taxon>
        <taxon>Mycobacteriales</taxon>
        <taxon>Mycobacteriaceae</taxon>
        <taxon>Mycobacterium</taxon>
        <taxon>Mycobacterium simiae complex</taxon>
    </lineage>
</organism>
<gene>
    <name evidence="1" type="ORF">F0Q45_13945</name>
</gene>
<accession>A0A5B1BRF9</accession>
<protein>
    <submittedName>
        <fullName evidence="1">Inositol monophosphatase</fullName>
    </submittedName>
</protein>
<feature type="non-terminal residue" evidence="1">
    <location>
        <position position="1"/>
    </location>
</feature>
<sequence length="51" mass="4947">GALIAAEAGARVVLPAADARGAGLVLAAAPGIADELLAVLERLNALEAILD</sequence>
<comment type="caution">
    <text evidence="1">The sequence shown here is derived from an EMBL/GenBank/DDBJ whole genome shotgun (WGS) entry which is preliminary data.</text>
</comment>